<dbReference type="EMBL" id="UYYB01142010">
    <property type="protein sequence ID" value="VDM85560.1"/>
    <property type="molecule type" value="Genomic_DNA"/>
</dbReference>
<dbReference type="Proteomes" id="UP000270094">
    <property type="component" value="Unassembled WGS sequence"/>
</dbReference>
<evidence type="ECO:0000313" key="1">
    <source>
        <dbReference type="EMBL" id="VDM85560.1"/>
    </source>
</evidence>
<sequence>MLYHLRLEDVVDVRCLCANRDQFALHLRCRCARRLRHVPHCKLWLRYLKEKRKLCAYFAI</sequence>
<name>A0A3P7JIR4_STRVU</name>
<evidence type="ECO:0000313" key="2">
    <source>
        <dbReference type="Proteomes" id="UP000270094"/>
    </source>
</evidence>
<reference evidence="1 2" key="1">
    <citation type="submission" date="2018-11" db="EMBL/GenBank/DDBJ databases">
        <authorList>
            <consortium name="Pathogen Informatics"/>
        </authorList>
    </citation>
    <scope>NUCLEOTIDE SEQUENCE [LARGE SCALE GENOMIC DNA]</scope>
</reference>
<accession>A0A3P7JIR4</accession>
<organism evidence="1 2">
    <name type="scientific">Strongylus vulgaris</name>
    <name type="common">Blood worm</name>
    <dbReference type="NCBI Taxonomy" id="40348"/>
    <lineage>
        <taxon>Eukaryota</taxon>
        <taxon>Metazoa</taxon>
        <taxon>Ecdysozoa</taxon>
        <taxon>Nematoda</taxon>
        <taxon>Chromadorea</taxon>
        <taxon>Rhabditida</taxon>
        <taxon>Rhabditina</taxon>
        <taxon>Rhabditomorpha</taxon>
        <taxon>Strongyloidea</taxon>
        <taxon>Strongylidae</taxon>
        <taxon>Strongylus</taxon>
    </lineage>
</organism>
<keyword evidence="2" id="KW-1185">Reference proteome</keyword>
<protein>
    <submittedName>
        <fullName evidence="1">Uncharacterized protein</fullName>
    </submittedName>
</protein>
<proteinExistence type="predicted"/>
<dbReference type="AlphaFoldDB" id="A0A3P7JIR4"/>
<gene>
    <name evidence="1" type="ORF">SVUK_LOCUS20558</name>
</gene>